<dbReference type="GO" id="GO:0016705">
    <property type="term" value="F:oxidoreductase activity, acting on paired donors, with incorporation or reduction of molecular oxygen"/>
    <property type="evidence" value="ECO:0007669"/>
    <property type="project" value="InterPro"/>
</dbReference>
<keyword evidence="8" id="KW-1133">Transmembrane helix</keyword>
<evidence type="ECO:0000256" key="6">
    <source>
        <dbReference type="ARBA" id="ARBA00023004"/>
    </source>
</evidence>
<keyword evidence="8" id="KW-0472">Membrane</keyword>
<keyword evidence="5" id="KW-0560">Oxidoreductase</keyword>
<evidence type="ECO:0000256" key="5">
    <source>
        <dbReference type="ARBA" id="ARBA00023002"/>
    </source>
</evidence>
<dbReference type="PANTHER" id="PTHR47955:SF19">
    <property type="entry name" value="CYTOCHROME P450 71A9-LIKE ISOFORM X1"/>
    <property type="match status" value="1"/>
</dbReference>
<feature type="transmembrane region" description="Helical" evidence="8">
    <location>
        <begin position="80"/>
        <end position="101"/>
    </location>
</feature>
<dbReference type="AlphaFoldDB" id="A0A835P6K9"/>
<dbReference type="EMBL" id="JADCNL010000426">
    <property type="protein sequence ID" value="KAG0447786.1"/>
    <property type="molecule type" value="Genomic_DNA"/>
</dbReference>
<dbReference type="OrthoDB" id="4834at2759"/>
<gene>
    <name evidence="9" type="ORF">HPP92_028150</name>
</gene>
<keyword evidence="3" id="KW-0349">Heme</keyword>
<keyword evidence="7" id="KW-0503">Monooxygenase</keyword>
<dbReference type="Gene3D" id="1.10.630.10">
    <property type="entry name" value="Cytochrome P450"/>
    <property type="match status" value="1"/>
</dbReference>
<protein>
    <recommendedName>
        <fullName evidence="11">Cytochrome P450</fullName>
    </recommendedName>
</protein>
<dbReference type="SUPFAM" id="SSF48264">
    <property type="entry name" value="Cytochrome P450"/>
    <property type="match status" value="1"/>
</dbReference>
<evidence type="ECO:0000256" key="7">
    <source>
        <dbReference type="ARBA" id="ARBA00023033"/>
    </source>
</evidence>
<evidence type="ECO:0000313" key="9">
    <source>
        <dbReference type="EMBL" id="KAG0447786.1"/>
    </source>
</evidence>
<dbReference type="InterPro" id="IPR036396">
    <property type="entry name" value="Cyt_P450_sf"/>
</dbReference>
<dbReference type="GO" id="GO:0005506">
    <property type="term" value="F:iron ion binding"/>
    <property type="evidence" value="ECO:0007669"/>
    <property type="project" value="InterPro"/>
</dbReference>
<organism evidence="9 10">
    <name type="scientific">Vanilla planifolia</name>
    <name type="common">Vanilla</name>
    <dbReference type="NCBI Taxonomy" id="51239"/>
    <lineage>
        <taxon>Eukaryota</taxon>
        <taxon>Viridiplantae</taxon>
        <taxon>Streptophyta</taxon>
        <taxon>Embryophyta</taxon>
        <taxon>Tracheophyta</taxon>
        <taxon>Spermatophyta</taxon>
        <taxon>Magnoliopsida</taxon>
        <taxon>Liliopsida</taxon>
        <taxon>Asparagales</taxon>
        <taxon>Orchidaceae</taxon>
        <taxon>Vanilloideae</taxon>
        <taxon>Vanilleae</taxon>
        <taxon>Vanilla</taxon>
    </lineage>
</organism>
<comment type="similarity">
    <text evidence="2">Belongs to the cytochrome P450 family.</text>
</comment>
<dbReference type="GO" id="GO:0004497">
    <property type="term" value="F:monooxygenase activity"/>
    <property type="evidence" value="ECO:0007669"/>
    <property type="project" value="UniProtKB-KW"/>
</dbReference>
<comment type="cofactor">
    <cofactor evidence="1">
        <name>heme</name>
        <dbReference type="ChEBI" id="CHEBI:30413"/>
    </cofactor>
</comment>
<dbReference type="GO" id="GO:0020037">
    <property type="term" value="F:heme binding"/>
    <property type="evidence" value="ECO:0007669"/>
    <property type="project" value="InterPro"/>
</dbReference>
<evidence type="ECO:0008006" key="11">
    <source>
        <dbReference type="Google" id="ProtNLM"/>
    </source>
</evidence>
<dbReference type="InterPro" id="IPR002401">
    <property type="entry name" value="Cyt_P450_E_grp-I"/>
</dbReference>
<evidence type="ECO:0000256" key="4">
    <source>
        <dbReference type="ARBA" id="ARBA00022723"/>
    </source>
</evidence>
<dbReference type="PANTHER" id="PTHR47955">
    <property type="entry name" value="CYTOCHROME P450 FAMILY 71 PROTEIN"/>
    <property type="match status" value="1"/>
</dbReference>
<comment type="caution">
    <text evidence="9">The sequence shown here is derived from an EMBL/GenBank/DDBJ whole genome shotgun (WGS) entry which is preliminary data.</text>
</comment>
<evidence type="ECO:0000256" key="1">
    <source>
        <dbReference type="ARBA" id="ARBA00001971"/>
    </source>
</evidence>
<evidence type="ECO:0000256" key="3">
    <source>
        <dbReference type="ARBA" id="ARBA00022617"/>
    </source>
</evidence>
<proteinExistence type="inferred from homology"/>
<keyword evidence="6" id="KW-0408">Iron</keyword>
<name>A0A835P6K9_VANPL</name>
<evidence type="ECO:0000313" key="10">
    <source>
        <dbReference type="Proteomes" id="UP000636800"/>
    </source>
</evidence>
<keyword evidence="10" id="KW-1185">Reference proteome</keyword>
<reference evidence="9 10" key="1">
    <citation type="journal article" date="2020" name="Nat. Food">
        <title>A phased Vanilla planifolia genome enables genetic improvement of flavour and production.</title>
        <authorList>
            <person name="Hasing T."/>
            <person name="Tang H."/>
            <person name="Brym M."/>
            <person name="Khazi F."/>
            <person name="Huang T."/>
            <person name="Chambers A.H."/>
        </authorList>
    </citation>
    <scope>NUCLEOTIDE SEQUENCE [LARGE SCALE GENOMIC DNA]</scope>
    <source>
        <tissue evidence="9">Leaf</tissue>
    </source>
</reference>
<dbReference type="Proteomes" id="UP000636800">
    <property type="component" value="Unassembled WGS sequence"/>
</dbReference>
<sequence>MGRFSCGGIDSALAQHNDHWKQFWKLRNFKLFGLAHKQYFQTIHREEVRARVSTDWCASSTMTIREEPMTCFTPPKKMQQMIRCGLFVLFLLPSVFLLHAFRRRKAVAKYKLPPGPTPLPLIGSLHQLGDLPHLSLHRLSQKYGPLMLIYLGQVPTVIISRAKAASEVLRNQEHLFCNRKPLTATERFSYGGIDIAFAPHDDHWKHLRKLSNSGVFGPPRAVISISAARRRALVSTIQRGSSTETVGEEVTVNLSEMLLCFFNNLIFRKVFESMSADGSATSPRIRVYLGTS</sequence>
<accession>A0A835P6K9</accession>
<dbReference type="Pfam" id="PF00067">
    <property type="entry name" value="p450"/>
    <property type="match status" value="1"/>
</dbReference>
<keyword evidence="8" id="KW-0812">Transmembrane</keyword>
<evidence type="ECO:0000256" key="8">
    <source>
        <dbReference type="SAM" id="Phobius"/>
    </source>
</evidence>
<dbReference type="InterPro" id="IPR001128">
    <property type="entry name" value="Cyt_P450"/>
</dbReference>
<keyword evidence="4" id="KW-0479">Metal-binding</keyword>
<dbReference type="PRINTS" id="PR00463">
    <property type="entry name" value="EP450I"/>
</dbReference>
<evidence type="ECO:0000256" key="2">
    <source>
        <dbReference type="ARBA" id="ARBA00010617"/>
    </source>
</evidence>